<comment type="caution">
    <text evidence="2">The sequence shown here is derived from an EMBL/GenBank/DDBJ whole genome shotgun (WGS) entry which is preliminary data.</text>
</comment>
<dbReference type="RefSeq" id="XP_020117385.1">
    <property type="nucleotide sequence ID" value="XM_020262518.1"/>
</dbReference>
<feature type="compositionally biased region" description="Basic and acidic residues" evidence="1">
    <location>
        <begin position="86"/>
        <end position="108"/>
    </location>
</feature>
<feature type="region of interest" description="Disordered" evidence="1">
    <location>
        <begin position="53"/>
        <end position="108"/>
    </location>
</feature>
<dbReference type="EMBL" id="LFMY01000012">
    <property type="protein sequence ID" value="OKL57264.1"/>
    <property type="molecule type" value="Genomic_DNA"/>
</dbReference>
<accession>A0A225AGM2</accession>
<evidence type="ECO:0000256" key="1">
    <source>
        <dbReference type="SAM" id="MobiDB-lite"/>
    </source>
</evidence>
<dbReference type="AlphaFoldDB" id="A0A225AGM2"/>
<sequence>MVDASTSNNVSILRDLYEGEKLSTSSSTVSNAYNENEHRIISNGLGIRVKEVERKSGAKKESTARHPYRSTRSMAKQACEDSAIVEDGKESDSADVQELERENEQAHRETKELVSQIELCELEIEELHEQMNVLKARELRLIQCGEEIKEDLTDQIKDLREKLRVSKLRERELQAQLERSRQATEDLRIELEETKLKAIQQLRQSEARERESELLQHTRREHGQVSLESLQQLVEATAENISRRNLPAANTQQVIYQRHPGDIDTIAQQNHRIFDLEEAKHHAERRAQKYASKSRQANSKAEYLRQELLESRKEKKKQQRGEKVIALSRQRGITNILAYTQT</sequence>
<dbReference type="Proteomes" id="UP000214365">
    <property type="component" value="Unassembled WGS sequence"/>
</dbReference>
<dbReference type="OrthoDB" id="4226929at2759"/>
<name>A0A225AGM2_TALAT</name>
<evidence type="ECO:0000313" key="2">
    <source>
        <dbReference type="EMBL" id="OKL57264.1"/>
    </source>
</evidence>
<dbReference type="GeneID" id="31007362"/>
<gene>
    <name evidence="2" type="ORF">UA08_07606</name>
</gene>
<organism evidence="2 3">
    <name type="scientific">Talaromyces atroroseus</name>
    <dbReference type="NCBI Taxonomy" id="1441469"/>
    <lineage>
        <taxon>Eukaryota</taxon>
        <taxon>Fungi</taxon>
        <taxon>Dikarya</taxon>
        <taxon>Ascomycota</taxon>
        <taxon>Pezizomycotina</taxon>
        <taxon>Eurotiomycetes</taxon>
        <taxon>Eurotiomycetidae</taxon>
        <taxon>Eurotiales</taxon>
        <taxon>Trichocomaceae</taxon>
        <taxon>Talaromyces</taxon>
        <taxon>Talaromyces sect. Trachyspermi</taxon>
    </lineage>
</organism>
<evidence type="ECO:0000313" key="3">
    <source>
        <dbReference type="Proteomes" id="UP000214365"/>
    </source>
</evidence>
<proteinExistence type="predicted"/>
<reference evidence="2 3" key="1">
    <citation type="submission" date="2015-06" db="EMBL/GenBank/DDBJ databases">
        <title>Talaromyces atroroseus IBT 11181 draft genome.</title>
        <authorList>
            <person name="Rasmussen K.B."/>
            <person name="Rasmussen S."/>
            <person name="Petersen B."/>
            <person name="Sicheritz-Ponten T."/>
            <person name="Mortensen U.H."/>
            <person name="Thrane U."/>
        </authorList>
    </citation>
    <scope>NUCLEOTIDE SEQUENCE [LARGE SCALE GENOMIC DNA]</scope>
    <source>
        <strain evidence="2 3">IBT 11181</strain>
    </source>
</reference>
<protein>
    <submittedName>
        <fullName evidence="2">Uncharacterized protein</fullName>
    </submittedName>
</protein>
<keyword evidence="3" id="KW-1185">Reference proteome</keyword>
<feature type="compositionally biased region" description="Basic and acidic residues" evidence="1">
    <location>
        <begin position="53"/>
        <end position="64"/>
    </location>
</feature>